<dbReference type="KEGG" id="aram:KAR29_02950"/>
<organism evidence="2 3">
    <name type="scientific">Aminithiophilus ramosus</name>
    <dbReference type="NCBI Taxonomy" id="3029084"/>
    <lineage>
        <taxon>Bacteria</taxon>
        <taxon>Thermotogati</taxon>
        <taxon>Synergistota</taxon>
        <taxon>Synergistia</taxon>
        <taxon>Synergistales</taxon>
        <taxon>Aminithiophilaceae</taxon>
        <taxon>Aminithiophilus</taxon>
    </lineage>
</organism>
<evidence type="ECO:0000313" key="2">
    <source>
        <dbReference type="EMBL" id="QTX32890.1"/>
    </source>
</evidence>
<dbReference type="AlphaFoldDB" id="A0A9Q7EXW2"/>
<name>A0A9Q7EXW2_9BACT</name>
<dbReference type="RefSeq" id="WP_274374155.1">
    <property type="nucleotide sequence ID" value="NZ_CP072943.1"/>
</dbReference>
<reference evidence="3" key="1">
    <citation type="submission" date="2021-04" db="EMBL/GenBank/DDBJ databases">
        <title>A novel Synergistetes isolate from a pyrite-forming mixed culture.</title>
        <authorList>
            <person name="Bunk B."/>
            <person name="Sproer C."/>
            <person name="Spring S."/>
            <person name="Pester M."/>
        </authorList>
    </citation>
    <scope>NUCLEOTIDE SEQUENCE [LARGE SCALE GENOMIC DNA]</scope>
    <source>
        <strain evidence="3">J.5.4.2-T.3.5.2</strain>
    </source>
</reference>
<evidence type="ECO:0000256" key="1">
    <source>
        <dbReference type="SAM" id="MobiDB-lite"/>
    </source>
</evidence>
<dbReference type="EMBL" id="CP072943">
    <property type="protein sequence ID" value="QTX32890.1"/>
    <property type="molecule type" value="Genomic_DNA"/>
</dbReference>
<proteinExistence type="predicted"/>
<protein>
    <submittedName>
        <fullName evidence="2">Uncharacterized protein</fullName>
    </submittedName>
</protein>
<keyword evidence="3" id="KW-1185">Reference proteome</keyword>
<evidence type="ECO:0000313" key="3">
    <source>
        <dbReference type="Proteomes" id="UP000671879"/>
    </source>
</evidence>
<sequence>MHPDENGGCRGEVDLLFPSDLQRLDDLLRAEFDVDDGLSQAVGDVEEKGELALADYVFSLAAPRADLREWLPFAGRRCRLQVGTVLQGACDVLNASLGLSEGGAASPKLVRKLARMNALLEEAEEGYRILLSQAGVRSREERRERAFPSVSNDADDRRISSEEEQTLGLSRNGGDESQPERPLSASDRPDLASLRLFFSAHASWLETWERLASQRGISLSRPPLAQQEETLRGLARLLEAAEIDDFRSLEEQFLALDEAALGARLDSLRRTFGEKLDAWKIDPYGLVFLVFLDVHWDTLKEKDLDALGIKAAMDKIRSEE</sequence>
<feature type="region of interest" description="Disordered" evidence="1">
    <location>
        <begin position="142"/>
        <end position="187"/>
    </location>
</feature>
<gene>
    <name evidence="2" type="ORF">KAR29_02950</name>
</gene>
<accession>A0A9Q7EXW2</accession>
<dbReference type="Proteomes" id="UP000671879">
    <property type="component" value="Chromosome"/>
</dbReference>